<dbReference type="AlphaFoldDB" id="A0A172TM52"/>
<dbReference type="EMBL" id="CP011388">
    <property type="protein sequence ID" value="ANE47863.1"/>
    <property type="molecule type" value="Genomic_DNA"/>
</dbReference>
<keyword evidence="3" id="KW-1185">Reference proteome</keyword>
<gene>
    <name evidence="2" type="ORF">SY83_17960</name>
</gene>
<evidence type="ECO:0000313" key="3">
    <source>
        <dbReference type="Proteomes" id="UP000076927"/>
    </source>
</evidence>
<keyword evidence="1" id="KW-0472">Membrane</keyword>
<dbReference type="PANTHER" id="PTHR40031">
    <property type="entry name" value="HYPOTHETICAL MEMBRANE SPANNING PROTEIN"/>
    <property type="match status" value="1"/>
</dbReference>
<dbReference type="RefSeq" id="WP_068609017.1">
    <property type="nucleotide sequence ID" value="NZ_CP011388.1"/>
</dbReference>
<feature type="transmembrane region" description="Helical" evidence="1">
    <location>
        <begin position="71"/>
        <end position="90"/>
    </location>
</feature>
<dbReference type="STRING" id="1178515.SY83_17960"/>
<feature type="transmembrane region" description="Helical" evidence="1">
    <location>
        <begin position="96"/>
        <end position="116"/>
    </location>
</feature>
<protein>
    <submittedName>
        <fullName evidence="2">Hydrolase</fullName>
    </submittedName>
</protein>
<dbReference type="InterPro" id="IPR007404">
    <property type="entry name" value="YdjM-like"/>
</dbReference>
<dbReference type="PATRIC" id="fig|1178515.4.peg.3620"/>
<accession>A0A172TM52</accession>
<dbReference type="PANTHER" id="PTHR40031:SF1">
    <property type="entry name" value="MEMBRANE-BOUND METAL-DEPENDENT HYDROLASE"/>
    <property type="match status" value="1"/>
</dbReference>
<keyword evidence="1" id="KW-1133">Transmembrane helix</keyword>
<organism evidence="2 3">
    <name type="scientific">Paenibacillus swuensis</name>
    <dbReference type="NCBI Taxonomy" id="1178515"/>
    <lineage>
        <taxon>Bacteria</taxon>
        <taxon>Bacillati</taxon>
        <taxon>Bacillota</taxon>
        <taxon>Bacilli</taxon>
        <taxon>Bacillales</taxon>
        <taxon>Paenibacillaceae</taxon>
        <taxon>Paenibacillus</taxon>
    </lineage>
</organism>
<proteinExistence type="predicted"/>
<feature type="transmembrane region" description="Helical" evidence="1">
    <location>
        <begin position="136"/>
        <end position="155"/>
    </location>
</feature>
<dbReference type="GO" id="GO:0016787">
    <property type="term" value="F:hydrolase activity"/>
    <property type="evidence" value="ECO:0007669"/>
    <property type="project" value="UniProtKB-KW"/>
</dbReference>
<keyword evidence="1" id="KW-0812">Transmembrane</keyword>
<dbReference type="KEGG" id="pswu:SY83_17960"/>
<sequence>MDTGSHLVFGASLAGLACLDPSVGGSDSMFHAVLIGTLIGSHAPDFDSIVRFKGPKAYIRHHRGITHSVPALFLWPLLLSLPLAAIFGVLSSWSHLYGWIFTAVCFHVFLDLFNAYGVQCFRPFTAKWFHLDTLSIFDPFLFTMHAGGLLVWILSDVNAGEMFKSLFGVTFVYILLRFIHQRWIVYKVREHFGNTGNCHVIPSLHWFYFQFMVETEQQFKTGYVRYGRIIHKDTYTKGEENPMIQASIHTDGVRAFLHFAQRVHVMCLEHRDGYKVVWSDMRFWHNHKLPFGAEVELDRNLNVISDTLGWNKKSWEAPYV</sequence>
<dbReference type="InterPro" id="IPR053170">
    <property type="entry name" value="Transcription_regulator"/>
</dbReference>
<evidence type="ECO:0000256" key="1">
    <source>
        <dbReference type="SAM" id="Phobius"/>
    </source>
</evidence>
<keyword evidence="2" id="KW-0378">Hydrolase</keyword>
<feature type="transmembrane region" description="Helical" evidence="1">
    <location>
        <begin position="161"/>
        <end position="179"/>
    </location>
</feature>
<dbReference type="OrthoDB" id="110250at2"/>
<dbReference type="Proteomes" id="UP000076927">
    <property type="component" value="Chromosome"/>
</dbReference>
<name>A0A172TM52_9BACL</name>
<dbReference type="Pfam" id="PF04307">
    <property type="entry name" value="YdjM"/>
    <property type="match status" value="1"/>
</dbReference>
<reference evidence="2 3" key="1">
    <citation type="submission" date="2015-01" db="EMBL/GenBank/DDBJ databases">
        <title>Paenibacillus swuensis/DY6/whole genome sequencing.</title>
        <authorList>
            <person name="Kim M.K."/>
            <person name="Srinivasan S."/>
            <person name="Lee J.-J."/>
        </authorList>
    </citation>
    <scope>NUCLEOTIDE SEQUENCE [LARGE SCALE GENOMIC DNA]</scope>
    <source>
        <strain evidence="2 3">DY6</strain>
    </source>
</reference>
<evidence type="ECO:0000313" key="2">
    <source>
        <dbReference type="EMBL" id="ANE47863.1"/>
    </source>
</evidence>